<feature type="region of interest" description="Disordered" evidence="1">
    <location>
        <begin position="167"/>
        <end position="187"/>
    </location>
</feature>
<reference evidence="4" key="1">
    <citation type="submission" date="2022-03" db="EMBL/GenBank/DDBJ databases">
        <title>Complete genome sequence of Caldinitratiruptor microaerophilus.</title>
        <authorList>
            <person name="Mukaiyama R."/>
            <person name="Nishiyama T."/>
            <person name="Ueda K."/>
        </authorList>
    </citation>
    <scope>NUCLEOTIDE SEQUENCE</scope>
    <source>
        <strain evidence="4">JCM 16183</strain>
    </source>
</reference>
<gene>
    <name evidence="4" type="ORF">caldi_24890</name>
</gene>
<dbReference type="RefSeq" id="WP_264842049.1">
    <property type="nucleotide sequence ID" value="NZ_AP025628.1"/>
</dbReference>
<evidence type="ECO:0000259" key="3">
    <source>
        <dbReference type="Pfam" id="PF10646"/>
    </source>
</evidence>
<evidence type="ECO:0000313" key="5">
    <source>
        <dbReference type="Proteomes" id="UP001163687"/>
    </source>
</evidence>
<evidence type="ECO:0000256" key="1">
    <source>
        <dbReference type="SAM" id="MobiDB-lite"/>
    </source>
</evidence>
<protein>
    <recommendedName>
        <fullName evidence="3">GerMN domain-containing protein</fullName>
    </recommendedName>
</protein>
<dbReference type="AlphaFoldDB" id="A0AA35GAK4"/>
<accession>A0AA35GAK4</accession>
<dbReference type="Pfam" id="PF10646">
    <property type="entry name" value="Germane"/>
    <property type="match status" value="1"/>
</dbReference>
<keyword evidence="2" id="KW-1133">Transmembrane helix</keyword>
<proteinExistence type="predicted"/>
<organism evidence="4 5">
    <name type="scientific">Caldinitratiruptor microaerophilus</name>
    <dbReference type="NCBI Taxonomy" id="671077"/>
    <lineage>
        <taxon>Bacteria</taxon>
        <taxon>Bacillati</taxon>
        <taxon>Bacillota</taxon>
        <taxon>Clostridia</taxon>
        <taxon>Eubacteriales</taxon>
        <taxon>Symbiobacteriaceae</taxon>
        <taxon>Caldinitratiruptor</taxon>
    </lineage>
</organism>
<keyword evidence="2" id="KW-0812">Transmembrane</keyword>
<sequence length="187" mass="19478">MSAGRSGEGSPEPRVRAAPAGALLLLALVLAAAPAGGWWLGGQVRLDPKPLVAYFLSPEGLVAVPLRAPTPADEGAAARLAFQALCNGPAALGRPRLFSAVPLGCRVHRAWREGDTLHVAFSPGFDVVPGVPAANAWDGQMEMTAAQFPGIRHLQFWVDGRKLGGTGMPMPVDGRPNGLRLAPAGRR</sequence>
<evidence type="ECO:0000313" key="4">
    <source>
        <dbReference type="EMBL" id="BDG61399.1"/>
    </source>
</evidence>
<dbReference type="EMBL" id="AP025628">
    <property type="protein sequence ID" value="BDG61399.1"/>
    <property type="molecule type" value="Genomic_DNA"/>
</dbReference>
<feature type="domain" description="GerMN" evidence="3">
    <location>
        <begin position="54"/>
        <end position="163"/>
    </location>
</feature>
<dbReference type="KEGG" id="cmic:caldi_24890"/>
<keyword evidence="5" id="KW-1185">Reference proteome</keyword>
<dbReference type="Proteomes" id="UP001163687">
    <property type="component" value="Chromosome"/>
</dbReference>
<name>A0AA35GAK4_9FIRM</name>
<keyword evidence="2" id="KW-0472">Membrane</keyword>
<dbReference type="InterPro" id="IPR019606">
    <property type="entry name" value="GerMN"/>
</dbReference>
<evidence type="ECO:0000256" key="2">
    <source>
        <dbReference type="SAM" id="Phobius"/>
    </source>
</evidence>
<feature type="transmembrane region" description="Helical" evidence="2">
    <location>
        <begin position="20"/>
        <end position="40"/>
    </location>
</feature>